<dbReference type="SUPFAM" id="SSF52540">
    <property type="entry name" value="P-loop containing nucleoside triphosphate hydrolases"/>
    <property type="match status" value="1"/>
</dbReference>
<evidence type="ECO:0000256" key="1">
    <source>
        <dbReference type="SAM" id="Coils"/>
    </source>
</evidence>
<protein>
    <submittedName>
        <fullName evidence="3">AAA ATPase domain-containing protein</fullName>
    </submittedName>
</protein>
<keyword evidence="1" id="KW-0175">Coiled coil</keyword>
<organism evidence="3 4">
    <name type="scientific">Algoriella xinjiangensis</name>
    <dbReference type="NCBI Taxonomy" id="684065"/>
    <lineage>
        <taxon>Bacteria</taxon>
        <taxon>Pseudomonadati</taxon>
        <taxon>Bacteroidota</taxon>
        <taxon>Flavobacteriia</taxon>
        <taxon>Flavobacteriales</taxon>
        <taxon>Weeksellaceae</taxon>
        <taxon>Algoriella</taxon>
    </lineage>
</organism>
<dbReference type="AlphaFoldDB" id="A0A1I4WV39"/>
<dbReference type="InterPro" id="IPR027417">
    <property type="entry name" value="P-loop_NTPase"/>
</dbReference>
<dbReference type="Proteomes" id="UP000199149">
    <property type="component" value="Unassembled WGS sequence"/>
</dbReference>
<dbReference type="Pfam" id="PF13175">
    <property type="entry name" value="AAA_15"/>
    <property type="match status" value="1"/>
</dbReference>
<dbReference type="InterPro" id="IPR041685">
    <property type="entry name" value="AAA_GajA/Old/RecF-like"/>
</dbReference>
<dbReference type="EMBL" id="FOUZ01000007">
    <property type="protein sequence ID" value="SFN17242.1"/>
    <property type="molecule type" value="Genomic_DNA"/>
</dbReference>
<sequence>MKNYIQVNNFRKYISTPEIELNDLNFFVGTNSSGKSSLVKAYMLITTFIKEDKMFEIDFSSVEYKDVNIQDFNRQICQYSLSEENVNIKLCVNNFEYDLTLIPHEKSNFAKVLKYYVTDLVNDIIYEYDFIKNNIVKSVELDDEKGEWFPIEYCNEYVFKIRLINNHKYKDQVTSIIEYLIKVENDIDKIESLNDELRKLENALEFQDYIISGDVEGMITDSLIKESDYLISSRLRNYDLNSKYKKVFKNIENSDISVSSIIPYYRLFNINKKSTSIGTVSLFEENNCDLKDGMELSTKKDRLIKGVKSFDSSFLPLTLKKYTNLNSIVDQSNDLAQLIHNYNNLNSETLDRRHSFIKSWMAKDKFNIGDDFEINFYGGEAYEVLIIENGVKIPLVDKGTGNIQIFKILLLVSISNGIIILEEPELNLHPSLQSKLADLLISVNSKVIVETHSEYLIRRLQVLSIQNKLDRNNLGITYFPTELNQDPYQLRINKDGSLDKNFGSGFFDEAGNHMLELMRFNLTSKN</sequence>
<proteinExistence type="predicted"/>
<dbReference type="RefSeq" id="WP_092908233.1">
    <property type="nucleotide sequence ID" value="NZ_FOUZ01000007.1"/>
</dbReference>
<accession>A0A1I4WV39</accession>
<evidence type="ECO:0000259" key="2">
    <source>
        <dbReference type="Pfam" id="PF13175"/>
    </source>
</evidence>
<evidence type="ECO:0000313" key="4">
    <source>
        <dbReference type="Proteomes" id="UP000199149"/>
    </source>
</evidence>
<dbReference type="STRING" id="684065.SAMN05421738_107185"/>
<evidence type="ECO:0000313" key="3">
    <source>
        <dbReference type="EMBL" id="SFN17242.1"/>
    </source>
</evidence>
<dbReference type="InterPro" id="IPR051396">
    <property type="entry name" value="Bact_Antivir_Def_Nuclease"/>
</dbReference>
<dbReference type="OrthoDB" id="9792800at2"/>
<feature type="coiled-coil region" evidence="1">
    <location>
        <begin position="180"/>
        <end position="210"/>
    </location>
</feature>
<reference evidence="4" key="1">
    <citation type="submission" date="2016-10" db="EMBL/GenBank/DDBJ databases">
        <authorList>
            <person name="Varghese N."/>
            <person name="Submissions S."/>
        </authorList>
    </citation>
    <scope>NUCLEOTIDE SEQUENCE [LARGE SCALE GENOMIC DNA]</scope>
    <source>
        <strain evidence="4">XJ109</strain>
    </source>
</reference>
<dbReference type="PANTHER" id="PTHR43581">
    <property type="entry name" value="ATP/GTP PHOSPHATASE"/>
    <property type="match status" value="1"/>
</dbReference>
<feature type="domain" description="Endonuclease GajA/Old nuclease/RecF-like AAA" evidence="2">
    <location>
        <begin position="1"/>
        <end position="457"/>
    </location>
</feature>
<dbReference type="Gene3D" id="3.40.50.300">
    <property type="entry name" value="P-loop containing nucleotide triphosphate hydrolases"/>
    <property type="match status" value="2"/>
</dbReference>
<keyword evidence="4" id="KW-1185">Reference proteome</keyword>
<gene>
    <name evidence="3" type="ORF">SAMN05421738_107185</name>
</gene>
<dbReference type="PANTHER" id="PTHR43581:SF4">
    <property type="entry name" value="ATP_GTP PHOSPHATASE"/>
    <property type="match status" value="1"/>
</dbReference>
<name>A0A1I4WV39_9FLAO</name>